<dbReference type="OrthoDB" id="8602450at2"/>
<sequence length="120" mass="13747">MYEVNRSVIVVVPREPFWHWLNEVADGDLADLSLADLQQDANSYLIPACQNTDEVWQEVESRVEEIFAAELADWCEDESQWPDLHIDIFGEWFDVVTSSVLADLSSNALERESFQAISLN</sequence>
<evidence type="ECO:0000313" key="2">
    <source>
        <dbReference type="Proteomes" id="UP000219669"/>
    </source>
</evidence>
<dbReference type="AlphaFoldDB" id="A0A286EC27"/>
<proteinExistence type="predicted"/>
<dbReference type="RefSeq" id="WP_097114287.1">
    <property type="nucleotide sequence ID" value="NZ_CP083931.1"/>
</dbReference>
<accession>A0A286EC27</accession>
<dbReference type="EMBL" id="OCNF01000008">
    <property type="protein sequence ID" value="SOD68384.1"/>
    <property type="molecule type" value="Genomic_DNA"/>
</dbReference>
<dbReference type="Proteomes" id="UP000219669">
    <property type="component" value="Unassembled WGS sequence"/>
</dbReference>
<evidence type="ECO:0008006" key="3">
    <source>
        <dbReference type="Google" id="ProtNLM"/>
    </source>
</evidence>
<evidence type="ECO:0000313" key="1">
    <source>
        <dbReference type="EMBL" id="SOD68384.1"/>
    </source>
</evidence>
<name>A0A286EC27_9NEIS</name>
<organism evidence="1 2">
    <name type="scientific">Alysiella filiformis DSM 16848</name>
    <dbReference type="NCBI Taxonomy" id="1120981"/>
    <lineage>
        <taxon>Bacteria</taxon>
        <taxon>Pseudomonadati</taxon>
        <taxon>Pseudomonadota</taxon>
        <taxon>Betaproteobacteria</taxon>
        <taxon>Neisseriales</taxon>
        <taxon>Neisseriaceae</taxon>
        <taxon>Alysiella</taxon>
    </lineage>
</organism>
<keyword evidence="2" id="KW-1185">Reference proteome</keyword>
<protein>
    <recommendedName>
        <fullName evidence="3">VacJ</fullName>
    </recommendedName>
</protein>
<reference evidence="1 2" key="1">
    <citation type="submission" date="2017-09" db="EMBL/GenBank/DDBJ databases">
        <authorList>
            <person name="Ehlers B."/>
            <person name="Leendertz F.H."/>
        </authorList>
    </citation>
    <scope>NUCLEOTIDE SEQUENCE [LARGE SCALE GENOMIC DNA]</scope>
    <source>
        <strain evidence="1 2">DSM 16848</strain>
    </source>
</reference>
<gene>
    <name evidence="1" type="ORF">SAMN02746062_01239</name>
</gene>